<dbReference type="PRINTS" id="PR00909">
    <property type="entry name" value="SPERMDNBNDNG"/>
</dbReference>
<evidence type="ECO:0000256" key="3">
    <source>
        <dbReference type="ARBA" id="ARBA00022729"/>
    </source>
</evidence>
<keyword evidence="4" id="KW-0574">Periplasm</keyword>
<evidence type="ECO:0000256" key="1">
    <source>
        <dbReference type="ARBA" id="ARBA00004418"/>
    </source>
</evidence>
<comment type="subcellular location">
    <subcellularLocation>
        <location evidence="1">Periplasm</location>
    </subcellularLocation>
</comment>
<evidence type="ECO:0000313" key="5">
    <source>
        <dbReference type="EMBL" id="MCW1883675.1"/>
    </source>
</evidence>
<dbReference type="SUPFAM" id="SSF53850">
    <property type="entry name" value="Periplasmic binding protein-like II"/>
    <property type="match status" value="1"/>
</dbReference>
<accession>A0ABT3FL06</accession>
<dbReference type="Proteomes" id="UP001207930">
    <property type="component" value="Unassembled WGS sequence"/>
</dbReference>
<gene>
    <name evidence="5" type="ORF">OKA04_02980</name>
</gene>
<dbReference type="InterPro" id="IPR001188">
    <property type="entry name" value="Sperm_putr-bd"/>
</dbReference>
<dbReference type="PANTHER" id="PTHR30222:SF17">
    <property type="entry name" value="SPERMIDINE_PUTRESCINE-BINDING PERIPLASMIC PROTEIN"/>
    <property type="match status" value="1"/>
</dbReference>
<comment type="caution">
    <text evidence="5">The sequence shown here is derived from an EMBL/GenBank/DDBJ whole genome shotgun (WGS) entry which is preliminary data.</text>
</comment>
<dbReference type="PIRSF" id="PIRSF019574">
    <property type="entry name" value="Periplasmic_polyamine_BP"/>
    <property type="match status" value="1"/>
</dbReference>
<evidence type="ECO:0000256" key="2">
    <source>
        <dbReference type="ARBA" id="ARBA00022448"/>
    </source>
</evidence>
<sequence>MNRRHFIAASALAAASLPSCKPKGSTGDGDKKLTIFTWADYLSEEAKESFEKAHGCTVVIDTFDSNEAMLAKIESGASGYDLLVPSSYAVQALKRKDLLVPLDHAKIPNIKHVDAAYLGKALDAKMEMSVPYLMAPTCLCYLASKVPNPTDSWAMLDRTDLKGRVTLLDDMREVLGAALKFLGHSLNSTDPAQLAAARDVAIRWKQNIAKWESEQYKSGIASGEFYLVQGYGSDLLQAHQENADMHVVVPAEGTAFSCDDMCIPKGAKEIDLAHAFINHLHDPAVAASNMEEIGARSPNSAAYENLSEDFRGSEILFPADALFAKCEPIGDLGDSLSLWTSEWDKVKTA</sequence>
<proteinExistence type="predicted"/>
<organism evidence="5 6">
    <name type="scientific">Luteolibacter flavescens</name>
    <dbReference type="NCBI Taxonomy" id="1859460"/>
    <lineage>
        <taxon>Bacteria</taxon>
        <taxon>Pseudomonadati</taxon>
        <taxon>Verrucomicrobiota</taxon>
        <taxon>Verrucomicrobiia</taxon>
        <taxon>Verrucomicrobiales</taxon>
        <taxon>Verrucomicrobiaceae</taxon>
        <taxon>Luteolibacter</taxon>
    </lineage>
</organism>
<dbReference type="Gene3D" id="3.40.190.10">
    <property type="entry name" value="Periplasmic binding protein-like II"/>
    <property type="match status" value="2"/>
</dbReference>
<protein>
    <submittedName>
        <fullName evidence="5">Spermidine/putrescine ABC transporter substrate-binding protein</fullName>
    </submittedName>
</protein>
<keyword evidence="6" id="KW-1185">Reference proteome</keyword>
<keyword evidence="2" id="KW-0813">Transport</keyword>
<dbReference type="RefSeq" id="WP_264499634.1">
    <property type="nucleotide sequence ID" value="NZ_JAPDDS010000001.1"/>
</dbReference>
<name>A0ABT3FL06_9BACT</name>
<evidence type="ECO:0000313" key="6">
    <source>
        <dbReference type="Proteomes" id="UP001207930"/>
    </source>
</evidence>
<dbReference type="CDD" id="cd13590">
    <property type="entry name" value="PBP2_PotD_PotF_like"/>
    <property type="match status" value="1"/>
</dbReference>
<dbReference type="EMBL" id="JAPDDS010000001">
    <property type="protein sequence ID" value="MCW1883675.1"/>
    <property type="molecule type" value="Genomic_DNA"/>
</dbReference>
<dbReference type="InterPro" id="IPR006059">
    <property type="entry name" value="SBP"/>
</dbReference>
<dbReference type="PANTHER" id="PTHR30222">
    <property type="entry name" value="SPERMIDINE/PUTRESCINE-BINDING PERIPLASMIC PROTEIN"/>
    <property type="match status" value="1"/>
</dbReference>
<keyword evidence="3" id="KW-0732">Signal</keyword>
<reference evidence="5 6" key="1">
    <citation type="submission" date="2022-10" db="EMBL/GenBank/DDBJ databases">
        <title>Luteolibacter flavescens strain MCCC 1K03193, whole genome shotgun sequencing project.</title>
        <authorList>
            <person name="Zhao G."/>
            <person name="Shen L."/>
        </authorList>
    </citation>
    <scope>NUCLEOTIDE SEQUENCE [LARGE SCALE GENOMIC DNA]</scope>
    <source>
        <strain evidence="5 6">MCCC 1K03193</strain>
    </source>
</reference>
<dbReference type="Pfam" id="PF13416">
    <property type="entry name" value="SBP_bac_8"/>
    <property type="match status" value="1"/>
</dbReference>
<evidence type="ECO:0000256" key="4">
    <source>
        <dbReference type="ARBA" id="ARBA00022764"/>
    </source>
</evidence>